<gene>
    <name evidence="1" type="ORF">A3B54_05630</name>
</gene>
<dbReference type="Proteomes" id="UP000177039">
    <property type="component" value="Unassembled WGS sequence"/>
</dbReference>
<organism evidence="1 2">
    <name type="scientific">Candidatus Curtissbacteria bacterium RIFCSPLOWO2_01_FULL_42_50</name>
    <dbReference type="NCBI Taxonomy" id="1797730"/>
    <lineage>
        <taxon>Bacteria</taxon>
        <taxon>Candidatus Curtissiibacteriota</taxon>
    </lineage>
</organism>
<protein>
    <recommendedName>
        <fullName evidence="3">Methyltransferase type 11 domain-containing protein</fullName>
    </recommendedName>
</protein>
<sequence length="217" mass="25158">MKLHLGCGEIYLKGYINVDFPSTKHSVQQKRVADVCKDILSLHYPPGSIEEIRLHHVFEHFSRPVACALVSVWYLWLKPGGILHIEVPDFFRTAIVILNPFSSDRMKDVAMRHLYGSHEANWAIHCAGYTMKSLSDFLKHYGLQIIKTRKNTWRGTYNIEIISQKSSIGFDLKTLEKLTEDYLRRFLINSSKSGSESRLLSVWMKNYKDQVRKSIKV</sequence>
<proteinExistence type="predicted"/>
<dbReference type="Gene3D" id="3.40.50.150">
    <property type="entry name" value="Vaccinia Virus protein VP39"/>
    <property type="match status" value="1"/>
</dbReference>
<evidence type="ECO:0000313" key="1">
    <source>
        <dbReference type="EMBL" id="OGD98113.1"/>
    </source>
</evidence>
<evidence type="ECO:0000313" key="2">
    <source>
        <dbReference type="Proteomes" id="UP000177039"/>
    </source>
</evidence>
<dbReference type="InterPro" id="IPR029063">
    <property type="entry name" value="SAM-dependent_MTases_sf"/>
</dbReference>
<dbReference type="AlphaFoldDB" id="A0A1F5H1W5"/>
<name>A0A1F5H1W5_9BACT</name>
<evidence type="ECO:0008006" key="3">
    <source>
        <dbReference type="Google" id="ProtNLM"/>
    </source>
</evidence>
<dbReference type="SUPFAM" id="SSF53335">
    <property type="entry name" value="S-adenosyl-L-methionine-dependent methyltransferases"/>
    <property type="match status" value="1"/>
</dbReference>
<dbReference type="EMBL" id="MFBT01000042">
    <property type="protein sequence ID" value="OGD98113.1"/>
    <property type="molecule type" value="Genomic_DNA"/>
</dbReference>
<reference evidence="1 2" key="1">
    <citation type="journal article" date="2016" name="Nat. Commun.">
        <title>Thousands of microbial genomes shed light on interconnected biogeochemical processes in an aquifer system.</title>
        <authorList>
            <person name="Anantharaman K."/>
            <person name="Brown C.T."/>
            <person name="Hug L.A."/>
            <person name="Sharon I."/>
            <person name="Castelle C.J."/>
            <person name="Probst A.J."/>
            <person name="Thomas B.C."/>
            <person name="Singh A."/>
            <person name="Wilkins M.J."/>
            <person name="Karaoz U."/>
            <person name="Brodie E.L."/>
            <person name="Williams K.H."/>
            <person name="Hubbard S.S."/>
            <person name="Banfield J.F."/>
        </authorList>
    </citation>
    <scope>NUCLEOTIDE SEQUENCE [LARGE SCALE GENOMIC DNA]</scope>
</reference>
<accession>A0A1F5H1W5</accession>
<comment type="caution">
    <text evidence="1">The sequence shown here is derived from an EMBL/GenBank/DDBJ whole genome shotgun (WGS) entry which is preliminary data.</text>
</comment>